<comment type="caution">
    <text evidence="2">The sequence shown here is derived from an EMBL/GenBank/DDBJ whole genome shotgun (WGS) entry which is preliminary data.</text>
</comment>
<protein>
    <submittedName>
        <fullName evidence="2">Uncharacterized protein</fullName>
    </submittedName>
</protein>
<proteinExistence type="predicted"/>
<organism evidence="2 3">
    <name type="scientific">Tilletia walkeri</name>
    <dbReference type="NCBI Taxonomy" id="117179"/>
    <lineage>
        <taxon>Eukaryota</taxon>
        <taxon>Fungi</taxon>
        <taxon>Dikarya</taxon>
        <taxon>Basidiomycota</taxon>
        <taxon>Ustilaginomycotina</taxon>
        <taxon>Exobasidiomycetes</taxon>
        <taxon>Tilletiales</taxon>
        <taxon>Tilletiaceae</taxon>
        <taxon>Tilletia</taxon>
    </lineage>
</organism>
<accession>A0A8X7N2X6</accession>
<evidence type="ECO:0000313" key="3">
    <source>
        <dbReference type="Proteomes" id="UP000078113"/>
    </source>
</evidence>
<reference evidence="2" key="2">
    <citation type="journal article" date="2019" name="IMA Fungus">
        <title>Genome sequencing and comparison of five Tilletia species to identify candidate genes for the detection of regulated species infecting wheat.</title>
        <authorList>
            <person name="Nguyen H.D.T."/>
            <person name="Sultana T."/>
            <person name="Kesanakurti P."/>
            <person name="Hambleton S."/>
        </authorList>
    </citation>
    <scope>NUCLEOTIDE SEQUENCE</scope>
    <source>
        <strain evidence="2">DAOMC 236422</strain>
    </source>
</reference>
<reference evidence="2" key="1">
    <citation type="submission" date="2016-04" db="EMBL/GenBank/DDBJ databases">
        <authorList>
            <person name="Nguyen H.D."/>
            <person name="Samba Siva P."/>
            <person name="Cullis J."/>
            <person name="Levesque C.A."/>
            <person name="Hambleton S."/>
        </authorList>
    </citation>
    <scope>NUCLEOTIDE SEQUENCE</scope>
    <source>
        <strain evidence="2">DAOMC 236422</strain>
    </source>
</reference>
<gene>
    <name evidence="2" type="ORF">A4X09_0g6375</name>
</gene>
<feature type="region of interest" description="Disordered" evidence="1">
    <location>
        <begin position="1"/>
        <end position="30"/>
    </location>
</feature>
<dbReference type="EMBL" id="LWDG02000402">
    <property type="protein sequence ID" value="KAE8265972.1"/>
    <property type="molecule type" value="Genomic_DNA"/>
</dbReference>
<evidence type="ECO:0000256" key="1">
    <source>
        <dbReference type="SAM" id="MobiDB-lite"/>
    </source>
</evidence>
<feature type="non-terminal residue" evidence="2">
    <location>
        <position position="83"/>
    </location>
</feature>
<keyword evidence="3" id="KW-1185">Reference proteome</keyword>
<dbReference type="AlphaFoldDB" id="A0A8X7N2X6"/>
<name>A0A8X7N2X6_9BASI</name>
<dbReference type="Proteomes" id="UP000078113">
    <property type="component" value="Unassembled WGS sequence"/>
</dbReference>
<sequence length="83" mass="8626">MLNRNGNMAVSHLGPPSPTTPTTPTTPTALVPASRDFLVPIGSTGALQKFSVANAAQKRKTVADRRAQAQAHMAATEAGWSSL</sequence>
<evidence type="ECO:0000313" key="2">
    <source>
        <dbReference type="EMBL" id="KAE8265972.1"/>
    </source>
</evidence>